<dbReference type="AlphaFoldDB" id="A0A2I2FN97"/>
<feature type="region of interest" description="Disordered" evidence="1">
    <location>
        <begin position="1"/>
        <end position="22"/>
    </location>
</feature>
<feature type="region of interest" description="Disordered" evidence="1">
    <location>
        <begin position="109"/>
        <end position="201"/>
    </location>
</feature>
<sequence>MPFWRKRPRWPPSPSVEDEVESLSRELSGLSMLGEKPGVEGVCARGTVDQYPVLLEVPSFVSITQSFPWEDSGRCGSSDDSAGPPTPPLVAKQDPIFNVAGSTDMPGYTLDSVPVSAPVKTGSMTPQNRSRESSRARPTPNPKLTADSQAPVARQQRSKSKGKRIDSPPSRIPHKTINHVSIPQWFPGHPSRVPDKTTDHTSIPQQFTGYPSRVPHKTTSYPSIQQWLTQSGGPPIRVPQKSTSHPSIQQWLTEPRGYPIRVPHKTTDHTSFPQQFT</sequence>
<evidence type="ECO:0000313" key="3">
    <source>
        <dbReference type="Proteomes" id="UP000234585"/>
    </source>
</evidence>
<dbReference type="GeneID" id="36522890"/>
<accession>A0A2I2FN97</accession>
<dbReference type="Proteomes" id="UP000234585">
    <property type="component" value="Unassembled WGS sequence"/>
</dbReference>
<dbReference type="RefSeq" id="XP_024676122.1">
    <property type="nucleotide sequence ID" value="XM_024815730.1"/>
</dbReference>
<dbReference type="OrthoDB" id="5324692at2759"/>
<organism evidence="2 3">
    <name type="scientific">Aspergillus candidus</name>
    <dbReference type="NCBI Taxonomy" id="41067"/>
    <lineage>
        <taxon>Eukaryota</taxon>
        <taxon>Fungi</taxon>
        <taxon>Dikarya</taxon>
        <taxon>Ascomycota</taxon>
        <taxon>Pezizomycotina</taxon>
        <taxon>Eurotiomycetes</taxon>
        <taxon>Eurotiomycetidae</taxon>
        <taxon>Eurotiales</taxon>
        <taxon>Aspergillaceae</taxon>
        <taxon>Aspergillus</taxon>
        <taxon>Aspergillus subgen. Circumdati</taxon>
    </lineage>
</organism>
<evidence type="ECO:0000313" key="2">
    <source>
        <dbReference type="EMBL" id="PLB42110.1"/>
    </source>
</evidence>
<reference evidence="2 3" key="1">
    <citation type="submission" date="2017-12" db="EMBL/GenBank/DDBJ databases">
        <authorList>
            <consortium name="DOE Joint Genome Institute"/>
            <person name="Haridas S."/>
            <person name="Kjaerbolling I."/>
            <person name="Vesth T.C."/>
            <person name="Frisvad J.C."/>
            <person name="Nybo J.L."/>
            <person name="Theobald S."/>
            <person name="Kuo A."/>
            <person name="Bowyer P."/>
            <person name="Matsuda Y."/>
            <person name="Mondo S."/>
            <person name="Lyhne E.K."/>
            <person name="Kogle M.E."/>
            <person name="Clum A."/>
            <person name="Lipzen A."/>
            <person name="Salamov A."/>
            <person name="Ngan C.Y."/>
            <person name="Daum C."/>
            <person name="Chiniquy J."/>
            <person name="Barry K."/>
            <person name="LaButti K."/>
            <person name="Simmons B.A."/>
            <person name="Magnuson J.K."/>
            <person name="Mortensen U.H."/>
            <person name="Larsen T.O."/>
            <person name="Grigoriev I.V."/>
            <person name="Baker S.E."/>
            <person name="Andersen M.R."/>
            <person name="Nordberg H.P."/>
            <person name="Cantor M.N."/>
            <person name="Hua S.X."/>
        </authorList>
    </citation>
    <scope>NUCLEOTIDE SEQUENCE [LARGE SCALE GENOMIC DNA]</scope>
    <source>
        <strain evidence="2 3">CBS 102.13</strain>
    </source>
</reference>
<dbReference type="EMBL" id="KZ559118">
    <property type="protein sequence ID" value="PLB42110.1"/>
    <property type="molecule type" value="Genomic_DNA"/>
</dbReference>
<dbReference type="STRING" id="41067.A0A2I2FN97"/>
<feature type="region of interest" description="Disordered" evidence="1">
    <location>
        <begin position="68"/>
        <end position="94"/>
    </location>
</feature>
<protein>
    <submittedName>
        <fullName evidence="2">Uncharacterized protein</fullName>
    </submittedName>
</protein>
<name>A0A2I2FN97_ASPCN</name>
<proteinExistence type="predicted"/>
<gene>
    <name evidence="2" type="ORF">BDW47DRAFT_121900</name>
</gene>
<keyword evidence="3" id="KW-1185">Reference proteome</keyword>
<evidence type="ECO:0000256" key="1">
    <source>
        <dbReference type="SAM" id="MobiDB-lite"/>
    </source>
</evidence>